<feature type="non-terminal residue" evidence="3">
    <location>
        <position position="316"/>
    </location>
</feature>
<evidence type="ECO:0000256" key="1">
    <source>
        <dbReference type="SAM" id="MobiDB-lite"/>
    </source>
</evidence>
<gene>
    <name evidence="3" type="ORF">TBRA_LOCUS7126</name>
</gene>
<organism evidence="3 4">
    <name type="scientific">Trichogramma brassicae</name>
    <dbReference type="NCBI Taxonomy" id="86971"/>
    <lineage>
        <taxon>Eukaryota</taxon>
        <taxon>Metazoa</taxon>
        <taxon>Ecdysozoa</taxon>
        <taxon>Arthropoda</taxon>
        <taxon>Hexapoda</taxon>
        <taxon>Insecta</taxon>
        <taxon>Pterygota</taxon>
        <taxon>Neoptera</taxon>
        <taxon>Endopterygota</taxon>
        <taxon>Hymenoptera</taxon>
        <taxon>Apocrita</taxon>
        <taxon>Proctotrupomorpha</taxon>
        <taxon>Chalcidoidea</taxon>
        <taxon>Trichogrammatidae</taxon>
        <taxon>Trichogramma</taxon>
    </lineage>
</organism>
<reference evidence="3 4" key="1">
    <citation type="submission" date="2020-02" db="EMBL/GenBank/DDBJ databases">
        <authorList>
            <person name="Ferguson B K."/>
        </authorList>
    </citation>
    <scope>NUCLEOTIDE SEQUENCE [LARGE SCALE GENOMIC DNA]</scope>
</reference>
<accession>A0A6H5IE65</accession>
<dbReference type="EMBL" id="CADCXV010000776">
    <property type="protein sequence ID" value="CAB0035228.1"/>
    <property type="molecule type" value="Genomic_DNA"/>
</dbReference>
<feature type="compositionally biased region" description="Pro residues" evidence="1">
    <location>
        <begin position="139"/>
        <end position="153"/>
    </location>
</feature>
<keyword evidence="4" id="KW-1185">Reference proteome</keyword>
<keyword evidence="2" id="KW-0732">Signal</keyword>
<dbReference type="Proteomes" id="UP000479190">
    <property type="component" value="Unassembled WGS sequence"/>
</dbReference>
<sequence>MKMMKLALFWVQQSLCTLNSAAHSCSSTSRFTKIKLCHYIIHNNKNKTQTNHPLPHARKRPLDNKSLFRSTHENRRSRSSLLFGQLCRPAGHYRSVHICMYRGGTIIHTQRERPREDVILDEDLETIPLSFRDDIADALPPPPPPPPQPPPPSPLLQLLMCIEHLECIRDAISGSEIISRGPFASYTHATMYREQEISLSVERLINPVGAARRPRCTAPFMTTPIYTCDMYNTVYAKAALGWIHPLDRIMYIERLYYDISWSPKLTGRLSAHWRGWFREPVVLLVVVVVVALERYSISLEAYIKTSTSSDYDIIEC</sequence>
<feature type="signal peptide" evidence="2">
    <location>
        <begin position="1"/>
        <end position="16"/>
    </location>
</feature>
<evidence type="ECO:0000256" key="2">
    <source>
        <dbReference type="SAM" id="SignalP"/>
    </source>
</evidence>
<feature type="chain" id="PRO_5026043728" evidence="2">
    <location>
        <begin position="17"/>
        <end position="316"/>
    </location>
</feature>
<evidence type="ECO:0000313" key="3">
    <source>
        <dbReference type="EMBL" id="CAB0035228.1"/>
    </source>
</evidence>
<proteinExistence type="predicted"/>
<evidence type="ECO:0000313" key="4">
    <source>
        <dbReference type="Proteomes" id="UP000479190"/>
    </source>
</evidence>
<name>A0A6H5IE65_9HYME</name>
<feature type="region of interest" description="Disordered" evidence="1">
    <location>
        <begin position="134"/>
        <end position="153"/>
    </location>
</feature>
<protein>
    <submittedName>
        <fullName evidence="3">Uncharacterized protein</fullName>
    </submittedName>
</protein>
<dbReference type="AlphaFoldDB" id="A0A6H5IE65"/>